<dbReference type="Pfam" id="PF04055">
    <property type="entry name" value="Radical_SAM"/>
    <property type="match status" value="1"/>
</dbReference>
<proteinExistence type="inferred from homology"/>
<dbReference type="NCBIfam" id="TIGR00581">
    <property type="entry name" value="moaC"/>
    <property type="match status" value="1"/>
</dbReference>
<evidence type="ECO:0000256" key="2">
    <source>
        <dbReference type="ARBA" id="ARBA00001966"/>
    </source>
</evidence>
<dbReference type="SUPFAM" id="SSF102114">
    <property type="entry name" value="Radical SAM enzymes"/>
    <property type="match status" value="1"/>
</dbReference>
<dbReference type="Proteomes" id="UP001140172">
    <property type="component" value="Unassembled WGS sequence"/>
</dbReference>
<comment type="caution">
    <text evidence="18">The sequence shown here is derived from an EMBL/GenBank/DDBJ whole genome shotgun (WGS) entry which is preliminary data.</text>
</comment>
<comment type="cofactor">
    <cofactor evidence="2">
        <name>[4Fe-4S] cluster</name>
        <dbReference type="ChEBI" id="CHEBI:49883"/>
    </cofactor>
</comment>
<dbReference type="SFLD" id="SFLDG01067">
    <property type="entry name" value="SPASM/twitch_domain_containing"/>
    <property type="match status" value="1"/>
</dbReference>
<evidence type="ECO:0000259" key="17">
    <source>
        <dbReference type="PROSITE" id="PS51918"/>
    </source>
</evidence>
<dbReference type="PANTHER" id="PTHR22960:SF0">
    <property type="entry name" value="MOLYBDENUM COFACTOR BIOSYNTHESIS PROTEIN 1"/>
    <property type="match status" value="1"/>
</dbReference>
<comment type="similarity">
    <text evidence="4">In the C-terminal section; belongs to the MoaC family.</text>
</comment>
<evidence type="ECO:0000256" key="7">
    <source>
        <dbReference type="ARBA" id="ARBA00022691"/>
    </source>
</evidence>
<dbReference type="InterPro" id="IPR040064">
    <property type="entry name" value="MoaA-like"/>
</dbReference>
<dbReference type="GO" id="GO:0061798">
    <property type="term" value="F:GTP 3',8'-cyclase activity"/>
    <property type="evidence" value="ECO:0007669"/>
    <property type="project" value="UniProtKB-EC"/>
</dbReference>
<dbReference type="InterPro" id="IPR002820">
    <property type="entry name" value="Mopterin_CF_biosynth-C_dom"/>
</dbReference>
<keyword evidence="8" id="KW-0479">Metal-binding</keyword>
<evidence type="ECO:0000256" key="8">
    <source>
        <dbReference type="ARBA" id="ARBA00022723"/>
    </source>
</evidence>
<dbReference type="SMART" id="SM00729">
    <property type="entry name" value="Elp3"/>
    <property type="match status" value="1"/>
</dbReference>
<evidence type="ECO:0000256" key="1">
    <source>
        <dbReference type="ARBA" id="ARBA00001637"/>
    </source>
</evidence>
<dbReference type="SFLD" id="SFLDG01383">
    <property type="entry name" value="cyclic_pyranopterin_phosphate"/>
    <property type="match status" value="1"/>
</dbReference>
<dbReference type="InterPro" id="IPR013483">
    <property type="entry name" value="MoaA"/>
</dbReference>
<dbReference type="CDD" id="cd01420">
    <property type="entry name" value="MoaC_PE"/>
    <property type="match status" value="1"/>
</dbReference>
<dbReference type="NCBIfam" id="NF006870">
    <property type="entry name" value="PRK09364.1"/>
    <property type="match status" value="1"/>
</dbReference>
<keyword evidence="11" id="KW-0411">Iron-sulfur</keyword>
<sequence>MSTRPITSSSTSSNTSTAAAIPVATAETEGAQPEKLSPQKDTQLPVLSDLFGRFHNYLRISVTERCNLRCQYCMPEEGIDLTDGDKLMTTPEILRIARIFVAQGVDKIRLTGGEPTVRKDIVELIRGLNELRPLGLRKIAITTNGIALRRKLPALREAGLDGLNISLDTRDPRKFELFTRRKGGTHVLQAISEAAKLGFDFVKVNVVVMRGMNEDEVPAFVEMTHDEGIDVRFIEYMPFDGNKWGQKKLVGYRDMLLNLHAIYGDAIERLPLEKNHTAKSYRIRGYRGQFGFITSMTDSFCSACNRVRVMADGNLKVCLFGNTEVSLMDLLRNGASDADIIETIGEKAYYPCLLLSKRLKSSLTHISESGDAHMVDVSGKQPTTRLAIARGRVRMNHETLTQIKQDQIKKGNVLAVAQVAGIMGAKSCSQIIPLCHPISISKVTVSFALQEGTYPEPLSCAVDIESQVKCKGETGVEMEALSAVSIAALTVFDMCKAVSKDMRIEDVRVVEKLGGKSGHWKESD</sequence>
<accession>A0A9W8LKF7</accession>
<evidence type="ECO:0000256" key="9">
    <source>
        <dbReference type="ARBA" id="ARBA00022741"/>
    </source>
</evidence>
<dbReference type="InterPro" id="IPR000385">
    <property type="entry name" value="MoaA_NifB_PqqE_Fe-S-bd_CS"/>
</dbReference>
<evidence type="ECO:0000256" key="6">
    <source>
        <dbReference type="ARBA" id="ARBA00022485"/>
    </source>
</evidence>
<dbReference type="CDD" id="cd01335">
    <property type="entry name" value="Radical_SAM"/>
    <property type="match status" value="1"/>
</dbReference>
<feature type="region of interest" description="Disordered" evidence="16">
    <location>
        <begin position="1"/>
        <end position="39"/>
    </location>
</feature>
<dbReference type="InterPro" id="IPR013785">
    <property type="entry name" value="Aldolase_TIM"/>
</dbReference>
<dbReference type="Pfam" id="PF01967">
    <property type="entry name" value="MoaC"/>
    <property type="match status" value="1"/>
</dbReference>
<dbReference type="OrthoDB" id="429626at2759"/>
<feature type="compositionally biased region" description="Low complexity" evidence="16">
    <location>
        <begin position="7"/>
        <end position="20"/>
    </location>
</feature>
<dbReference type="InterPro" id="IPR007197">
    <property type="entry name" value="rSAM"/>
</dbReference>
<evidence type="ECO:0000256" key="16">
    <source>
        <dbReference type="SAM" id="MobiDB-lite"/>
    </source>
</evidence>
<dbReference type="Pfam" id="PF06463">
    <property type="entry name" value="Mob_synth_C"/>
    <property type="match status" value="1"/>
</dbReference>
<comment type="catalytic activity">
    <reaction evidence="15">
        <text>GTP + AH2 + S-adenosyl-L-methionine = (8S)-3',8-cyclo-7,8-dihydroguanosine 5'-triphosphate + 5'-deoxyadenosine + L-methionine + A + H(+)</text>
        <dbReference type="Rhea" id="RHEA:49576"/>
        <dbReference type="ChEBI" id="CHEBI:13193"/>
        <dbReference type="ChEBI" id="CHEBI:15378"/>
        <dbReference type="ChEBI" id="CHEBI:17319"/>
        <dbReference type="ChEBI" id="CHEBI:17499"/>
        <dbReference type="ChEBI" id="CHEBI:37565"/>
        <dbReference type="ChEBI" id="CHEBI:57844"/>
        <dbReference type="ChEBI" id="CHEBI:59789"/>
        <dbReference type="ChEBI" id="CHEBI:131766"/>
        <dbReference type="EC" id="4.1.99.22"/>
    </reaction>
</comment>
<keyword evidence="13" id="KW-0501">Molybdenum cofactor biosynthesis</keyword>
<keyword evidence="10" id="KW-0408">Iron</keyword>
<organism evidence="18 19">
    <name type="scientific">Coemansia interrupta</name>
    <dbReference type="NCBI Taxonomy" id="1126814"/>
    <lineage>
        <taxon>Eukaryota</taxon>
        <taxon>Fungi</taxon>
        <taxon>Fungi incertae sedis</taxon>
        <taxon>Zoopagomycota</taxon>
        <taxon>Kickxellomycotina</taxon>
        <taxon>Kickxellomycetes</taxon>
        <taxon>Kickxellales</taxon>
        <taxon>Kickxellaceae</taxon>
        <taxon>Coemansia</taxon>
    </lineage>
</organism>
<dbReference type="Gene3D" id="3.20.20.70">
    <property type="entry name" value="Aldolase class I"/>
    <property type="match status" value="1"/>
</dbReference>
<dbReference type="GO" id="GO:0006777">
    <property type="term" value="P:Mo-molybdopterin cofactor biosynthetic process"/>
    <property type="evidence" value="ECO:0007669"/>
    <property type="project" value="UniProtKB-KW"/>
</dbReference>
<dbReference type="CDD" id="cd21117">
    <property type="entry name" value="Twitch_MoaA"/>
    <property type="match status" value="1"/>
</dbReference>
<dbReference type="InterPro" id="IPR023045">
    <property type="entry name" value="MoaC"/>
</dbReference>
<evidence type="ECO:0000256" key="11">
    <source>
        <dbReference type="ARBA" id="ARBA00023014"/>
    </source>
</evidence>
<dbReference type="PANTHER" id="PTHR22960">
    <property type="entry name" value="MOLYBDOPTERIN COFACTOR SYNTHESIS PROTEIN A"/>
    <property type="match status" value="1"/>
</dbReference>
<evidence type="ECO:0000256" key="5">
    <source>
        <dbReference type="ARBA" id="ARBA00009862"/>
    </source>
</evidence>
<dbReference type="SUPFAM" id="SSF55040">
    <property type="entry name" value="Molybdenum cofactor biosynthesis protein C, MoaC"/>
    <property type="match status" value="1"/>
</dbReference>
<dbReference type="SFLD" id="SFLDG01386">
    <property type="entry name" value="main_SPASM_domain-containing"/>
    <property type="match status" value="1"/>
</dbReference>
<evidence type="ECO:0000256" key="12">
    <source>
        <dbReference type="ARBA" id="ARBA00023134"/>
    </source>
</evidence>
<dbReference type="GO" id="GO:0061799">
    <property type="term" value="F:cyclic pyranopterin monophosphate synthase activity"/>
    <property type="evidence" value="ECO:0007669"/>
    <property type="project" value="UniProtKB-EC"/>
</dbReference>
<evidence type="ECO:0000256" key="15">
    <source>
        <dbReference type="ARBA" id="ARBA00048697"/>
    </source>
</evidence>
<dbReference type="EMBL" id="JANBUM010000089">
    <property type="protein sequence ID" value="KAJ2785389.1"/>
    <property type="molecule type" value="Genomic_DNA"/>
</dbReference>
<dbReference type="InterPro" id="IPR006638">
    <property type="entry name" value="Elp3/MiaA/NifB-like_rSAM"/>
</dbReference>
<dbReference type="GO" id="GO:0051539">
    <property type="term" value="F:4 iron, 4 sulfur cluster binding"/>
    <property type="evidence" value="ECO:0007669"/>
    <property type="project" value="UniProtKB-KW"/>
</dbReference>
<dbReference type="SFLD" id="SFLDS00029">
    <property type="entry name" value="Radical_SAM"/>
    <property type="match status" value="1"/>
</dbReference>
<dbReference type="InterPro" id="IPR010505">
    <property type="entry name" value="MoaA_twitch"/>
</dbReference>
<dbReference type="Gene3D" id="3.30.70.640">
    <property type="entry name" value="Molybdopterin cofactor biosynthesis C (MoaC) domain"/>
    <property type="match status" value="1"/>
</dbReference>
<dbReference type="HAMAP" id="MF_01224_B">
    <property type="entry name" value="MoaC_B"/>
    <property type="match status" value="1"/>
</dbReference>
<dbReference type="InterPro" id="IPR058240">
    <property type="entry name" value="rSAM_sf"/>
</dbReference>
<evidence type="ECO:0000313" key="18">
    <source>
        <dbReference type="EMBL" id="KAJ2785389.1"/>
    </source>
</evidence>
<keyword evidence="9" id="KW-0547">Nucleotide-binding</keyword>
<dbReference type="InterPro" id="IPR047594">
    <property type="entry name" value="MoaC_bact/euk"/>
</dbReference>
<dbReference type="InterPro" id="IPR036522">
    <property type="entry name" value="MoaC_sf"/>
</dbReference>
<dbReference type="AlphaFoldDB" id="A0A9W8LKF7"/>
<evidence type="ECO:0000256" key="4">
    <source>
        <dbReference type="ARBA" id="ARBA00008484"/>
    </source>
</evidence>
<evidence type="ECO:0000256" key="13">
    <source>
        <dbReference type="ARBA" id="ARBA00023150"/>
    </source>
</evidence>
<dbReference type="InterPro" id="IPR050105">
    <property type="entry name" value="MoCo_biosynth_MoaA/MoaC"/>
</dbReference>
<keyword evidence="12" id="KW-0342">GTP-binding</keyword>
<dbReference type="GO" id="GO:0005525">
    <property type="term" value="F:GTP binding"/>
    <property type="evidence" value="ECO:0007669"/>
    <property type="project" value="UniProtKB-KW"/>
</dbReference>
<comment type="pathway">
    <text evidence="3">Cofactor biosynthesis; molybdopterin biosynthesis.</text>
</comment>
<dbReference type="NCBIfam" id="TIGR02666">
    <property type="entry name" value="moaA"/>
    <property type="match status" value="1"/>
</dbReference>
<evidence type="ECO:0000256" key="10">
    <source>
        <dbReference type="ARBA" id="ARBA00023004"/>
    </source>
</evidence>
<protein>
    <recommendedName>
        <fullName evidence="17">Radical SAM core domain-containing protein</fullName>
    </recommendedName>
</protein>
<keyword evidence="6" id="KW-0004">4Fe-4S</keyword>
<keyword evidence="7" id="KW-0949">S-adenosyl-L-methionine</keyword>
<evidence type="ECO:0000256" key="14">
    <source>
        <dbReference type="ARBA" id="ARBA00023239"/>
    </source>
</evidence>
<dbReference type="GO" id="GO:0046872">
    <property type="term" value="F:metal ion binding"/>
    <property type="evidence" value="ECO:0007669"/>
    <property type="project" value="UniProtKB-KW"/>
</dbReference>
<keyword evidence="14" id="KW-0456">Lyase</keyword>
<dbReference type="PROSITE" id="PS01305">
    <property type="entry name" value="MOAA_NIFB_PQQE"/>
    <property type="match status" value="1"/>
</dbReference>
<evidence type="ECO:0000256" key="3">
    <source>
        <dbReference type="ARBA" id="ARBA00005046"/>
    </source>
</evidence>
<dbReference type="PROSITE" id="PS51918">
    <property type="entry name" value="RADICAL_SAM"/>
    <property type="match status" value="1"/>
</dbReference>
<feature type="domain" description="Radical SAM core" evidence="17">
    <location>
        <begin position="50"/>
        <end position="287"/>
    </location>
</feature>
<gene>
    <name evidence="18" type="ORF">GGI15_001941</name>
</gene>
<comment type="catalytic activity">
    <reaction evidence="1">
        <text>(8S)-3',8-cyclo-7,8-dihydroguanosine 5'-triphosphate = cyclic pyranopterin phosphate + diphosphate</text>
        <dbReference type="Rhea" id="RHEA:49580"/>
        <dbReference type="ChEBI" id="CHEBI:33019"/>
        <dbReference type="ChEBI" id="CHEBI:59648"/>
        <dbReference type="ChEBI" id="CHEBI:131766"/>
        <dbReference type="EC" id="4.6.1.17"/>
    </reaction>
</comment>
<name>A0A9W8LKF7_9FUNG</name>
<comment type="similarity">
    <text evidence="5">In the N-terminal section; belongs to the radical SAM superfamily. MoaA family.</text>
</comment>
<reference evidence="18" key="1">
    <citation type="submission" date="2022-07" db="EMBL/GenBank/DDBJ databases">
        <title>Phylogenomic reconstructions and comparative analyses of Kickxellomycotina fungi.</title>
        <authorList>
            <person name="Reynolds N.K."/>
            <person name="Stajich J.E."/>
            <person name="Barry K."/>
            <person name="Grigoriev I.V."/>
            <person name="Crous P."/>
            <person name="Smith M.E."/>
        </authorList>
    </citation>
    <scope>NUCLEOTIDE SEQUENCE</scope>
    <source>
        <strain evidence="18">BCRC 34489</strain>
    </source>
</reference>
<keyword evidence="19" id="KW-1185">Reference proteome</keyword>
<evidence type="ECO:0000313" key="19">
    <source>
        <dbReference type="Proteomes" id="UP001140172"/>
    </source>
</evidence>